<protein>
    <submittedName>
        <fullName evidence="1">Uncharacterized protein</fullName>
    </submittedName>
</protein>
<dbReference type="STRING" id="371731.Rsw2DRAFT_0341"/>
<name>C8RX13_9RHOB</name>
<gene>
    <name evidence="1" type="ORF">Rsw2DRAFT_0341</name>
</gene>
<dbReference type="RefSeq" id="WP_008027413.1">
    <property type="nucleotide sequence ID" value="NZ_ACYY01000002.1"/>
</dbReference>
<proteinExistence type="predicted"/>
<dbReference type="Proteomes" id="UP000010121">
    <property type="component" value="Unassembled WGS sequence"/>
</dbReference>
<evidence type="ECO:0000313" key="2">
    <source>
        <dbReference type="Proteomes" id="UP000010121"/>
    </source>
</evidence>
<keyword evidence="2" id="KW-1185">Reference proteome</keyword>
<dbReference type="AlphaFoldDB" id="C8RX13"/>
<organism evidence="1 2">
    <name type="scientific">Rhodobacter ferrooxidans</name>
    <dbReference type="NCBI Taxonomy" id="371731"/>
    <lineage>
        <taxon>Bacteria</taxon>
        <taxon>Pseudomonadati</taxon>
        <taxon>Pseudomonadota</taxon>
        <taxon>Alphaproteobacteria</taxon>
        <taxon>Rhodobacterales</taxon>
        <taxon>Rhodobacter group</taxon>
        <taxon>Rhodobacter</taxon>
    </lineage>
</organism>
<comment type="caution">
    <text evidence="1">The sequence shown here is derived from an EMBL/GenBank/DDBJ whole genome shotgun (WGS) entry which is preliminary data.</text>
</comment>
<evidence type="ECO:0000313" key="1">
    <source>
        <dbReference type="EMBL" id="EEW26538.1"/>
    </source>
</evidence>
<dbReference type="OrthoDB" id="7866182at2"/>
<dbReference type="EMBL" id="ACYY01000002">
    <property type="protein sequence ID" value="EEW26538.1"/>
    <property type="molecule type" value="Genomic_DNA"/>
</dbReference>
<sequence>MSGVILFPGSLPPGALVRGDLPSPAPVWLTARADSLAFSPILPGRVIEWRAQGGPVAQAVAANEHGTVFATGALQFQAEVNGGLVVPDAIADASCLTLGLIFRAGTPEARTLLALQPLRAEGSLFLDAKAEVLRLAQKGGTTQLPLTAEGAADQVTLVLLALQGGQVWLAANGGAAVSAQFSLETAGPAHLFLGCRGPRAGLRNKLGTFALSDVLLWPGQNLLATPGNAALNGAITLWQHRARHGL</sequence>
<dbReference type="eggNOG" id="ENOG50331WS">
    <property type="taxonomic scope" value="Bacteria"/>
</dbReference>
<reference evidence="1 2" key="1">
    <citation type="submission" date="2009-08" db="EMBL/GenBank/DDBJ databases">
        <title>The draft genome of Rhodobacter sp. SW2.</title>
        <authorList>
            <consortium name="US DOE Joint Genome Institute (JGI-PGF)"/>
            <person name="Lucas S."/>
            <person name="Copeland A."/>
            <person name="Lapidus A."/>
            <person name="Glavina del Rio T."/>
            <person name="Tice H."/>
            <person name="Bruce D."/>
            <person name="Goodwin L."/>
            <person name="Pitluck S."/>
            <person name="Larimer F."/>
            <person name="Land M.L."/>
            <person name="Hauser L."/>
            <person name="Emerson D."/>
        </authorList>
    </citation>
    <scope>NUCLEOTIDE SEQUENCE [LARGE SCALE GENOMIC DNA]</scope>
    <source>
        <strain evidence="1 2">SW2</strain>
    </source>
</reference>
<accession>C8RX13</accession>